<organism evidence="2 3">
    <name type="scientific">Phascolarctos cinereus</name>
    <name type="common">Koala</name>
    <dbReference type="NCBI Taxonomy" id="38626"/>
    <lineage>
        <taxon>Eukaryota</taxon>
        <taxon>Metazoa</taxon>
        <taxon>Chordata</taxon>
        <taxon>Craniata</taxon>
        <taxon>Vertebrata</taxon>
        <taxon>Euteleostomi</taxon>
        <taxon>Mammalia</taxon>
        <taxon>Metatheria</taxon>
        <taxon>Diprotodontia</taxon>
        <taxon>Phascolarctidae</taxon>
        <taxon>Phascolarctos</taxon>
    </lineage>
</organism>
<proteinExistence type="predicted"/>
<evidence type="ECO:0000256" key="1">
    <source>
        <dbReference type="SAM" id="MobiDB-lite"/>
    </source>
</evidence>
<dbReference type="InParanoid" id="A0A6P5JPT8"/>
<evidence type="ECO:0000313" key="2">
    <source>
        <dbReference type="Proteomes" id="UP000515140"/>
    </source>
</evidence>
<name>A0A6P5JPT8_PHACI</name>
<dbReference type="KEGG" id="pcw:110204394"/>
<keyword evidence="2" id="KW-1185">Reference proteome</keyword>
<evidence type="ECO:0000313" key="3">
    <source>
        <dbReference type="RefSeq" id="XP_020836302.1"/>
    </source>
</evidence>
<reference evidence="3" key="1">
    <citation type="submission" date="2025-08" db="UniProtKB">
        <authorList>
            <consortium name="RefSeq"/>
        </authorList>
    </citation>
    <scope>IDENTIFICATION</scope>
    <source>
        <tissue evidence="3">Spleen</tissue>
    </source>
</reference>
<feature type="region of interest" description="Disordered" evidence="1">
    <location>
        <begin position="1"/>
        <end position="27"/>
    </location>
</feature>
<dbReference type="RefSeq" id="XP_020836302.1">
    <property type="nucleotide sequence ID" value="XM_020980643.1"/>
</dbReference>
<dbReference type="AlphaFoldDB" id="A0A6P5JPT8"/>
<dbReference type="GeneID" id="110204394"/>
<dbReference type="Proteomes" id="UP000515140">
    <property type="component" value="Unplaced"/>
</dbReference>
<accession>A0A6P5JPT8</accession>
<protein>
    <submittedName>
        <fullName evidence="3">LOW QUALITY PROTEIN: protein FAM71B-like</fullName>
    </submittedName>
</protein>
<sequence length="334" mass="34740">MRDTAEATKASANGDRQEHHCGEPGACGDRGGDYHRHAITAGSGGGGERGGRTIEDCGTYFPWWGAYRLLPLKFVKISVHDQLCPPCNAREDLYYYWEKVIDLLQPPIEGSSSTHAIPVGDGVEVAFFAAEEKSAWRLRLGRASLAHKAPRRTCFPITIPSKGWQCVSLASRTSGPSIAIAAATSKGLPARKTMAGAPAGMGAATAGSQGPGISVALAGTTTGQVTETTSASSGSLMLAGAAGTSPDSVSRASAGISSLTLSGHMSTASAGARSMAVGGLGKCNPLGPEHPFLLNLHSEGYMSERKGSQRVTMASPKVAKIRMSLRRHARHQEG</sequence>
<gene>
    <name evidence="3" type="primary">LOC110204394</name>
</gene>